<feature type="domain" description="Peptidase S54 rhomboid" evidence="8">
    <location>
        <begin position="37"/>
        <end position="186"/>
    </location>
</feature>
<evidence type="ECO:0000256" key="7">
    <source>
        <dbReference type="SAM" id="Phobius"/>
    </source>
</evidence>
<dbReference type="InterPro" id="IPR050925">
    <property type="entry name" value="Rhomboid_protease_S54"/>
</dbReference>
<keyword evidence="6 7" id="KW-0472">Membrane</keyword>
<comment type="subcellular location">
    <subcellularLocation>
        <location evidence="1">Membrane</location>
        <topology evidence="1">Multi-pass membrane protein</topology>
    </subcellularLocation>
</comment>
<evidence type="ECO:0000256" key="4">
    <source>
        <dbReference type="ARBA" id="ARBA00022801"/>
    </source>
</evidence>
<keyword evidence="4" id="KW-0378">Hydrolase</keyword>
<dbReference type="InterPro" id="IPR022764">
    <property type="entry name" value="Peptidase_S54_rhomboid_dom"/>
</dbReference>
<reference evidence="9" key="1">
    <citation type="journal article" date="2020" name="Int. J. Syst. Evol. Microbiol.">
        <title>Aquipluma nitroreducens gen. nov. sp. nov., a novel facultatively anaerobic bacterium isolated from a freshwater lake.</title>
        <authorList>
            <person name="Watanabe M."/>
            <person name="Kojima H."/>
            <person name="Fukui M."/>
        </authorList>
    </citation>
    <scope>NUCLEOTIDE SEQUENCE</scope>
    <source>
        <strain evidence="9">MeG22</strain>
    </source>
</reference>
<feature type="transmembrane region" description="Helical" evidence="7">
    <location>
        <begin position="109"/>
        <end position="129"/>
    </location>
</feature>
<proteinExistence type="inferred from homology"/>
<evidence type="ECO:0000256" key="1">
    <source>
        <dbReference type="ARBA" id="ARBA00004141"/>
    </source>
</evidence>
<feature type="transmembrane region" description="Helical" evidence="7">
    <location>
        <begin position="167"/>
        <end position="186"/>
    </location>
</feature>
<dbReference type="GO" id="GO:0016020">
    <property type="term" value="C:membrane"/>
    <property type="evidence" value="ECO:0007669"/>
    <property type="project" value="UniProtKB-SubCell"/>
</dbReference>
<evidence type="ECO:0000256" key="3">
    <source>
        <dbReference type="ARBA" id="ARBA00022692"/>
    </source>
</evidence>
<dbReference type="RefSeq" id="WP_318347377.1">
    <property type="nucleotide sequence ID" value="NZ_AP018694.1"/>
</dbReference>
<protein>
    <submittedName>
        <fullName evidence="9">Rhomboid family protein</fullName>
    </submittedName>
</protein>
<name>A0A5K7SCW5_9BACT</name>
<keyword evidence="10" id="KW-1185">Reference proteome</keyword>
<dbReference type="EMBL" id="AP018694">
    <property type="protein sequence ID" value="BBE19104.1"/>
    <property type="molecule type" value="Genomic_DNA"/>
</dbReference>
<keyword evidence="5 7" id="KW-1133">Transmembrane helix</keyword>
<dbReference type="Gene3D" id="1.20.1540.10">
    <property type="entry name" value="Rhomboid-like"/>
    <property type="match status" value="1"/>
</dbReference>
<evidence type="ECO:0000259" key="8">
    <source>
        <dbReference type="Pfam" id="PF01694"/>
    </source>
</evidence>
<comment type="similarity">
    <text evidence="2">Belongs to the peptidase S54 family.</text>
</comment>
<evidence type="ECO:0000256" key="6">
    <source>
        <dbReference type="ARBA" id="ARBA00023136"/>
    </source>
</evidence>
<organism evidence="9 10">
    <name type="scientific">Aquipluma nitroreducens</name>
    <dbReference type="NCBI Taxonomy" id="2010828"/>
    <lineage>
        <taxon>Bacteria</taxon>
        <taxon>Pseudomonadati</taxon>
        <taxon>Bacteroidota</taxon>
        <taxon>Bacteroidia</taxon>
        <taxon>Marinilabiliales</taxon>
        <taxon>Prolixibacteraceae</taxon>
        <taxon>Aquipluma</taxon>
    </lineage>
</organism>
<dbReference type="AlphaFoldDB" id="A0A5K7SCW5"/>
<evidence type="ECO:0000256" key="5">
    <source>
        <dbReference type="ARBA" id="ARBA00022989"/>
    </source>
</evidence>
<dbReference type="Proteomes" id="UP001193389">
    <property type="component" value="Chromosome"/>
</dbReference>
<accession>A0A5K7SCW5</accession>
<sequence>MTIILIVITVAVSYAAFKSPKLMDQLQFNASKIVHKKEYHRLITHAFIHANWEHLFVNMIVLFSFGRAIEAYFKYNFGNNAILDYALLYFGGILVSNIYALIKHRNNYFYNSVGASGAVSAILFAAIFFDPWNLIYFFGILPIPGIVFAGLYLVYSYQMSVKQKDNVAHDAHFLGALFGFIFPILLNPMLFESFLDKLFRLIQ</sequence>
<dbReference type="PANTHER" id="PTHR43731">
    <property type="entry name" value="RHOMBOID PROTEASE"/>
    <property type="match status" value="1"/>
</dbReference>
<dbReference type="InterPro" id="IPR035952">
    <property type="entry name" value="Rhomboid-like_sf"/>
</dbReference>
<evidence type="ECO:0000256" key="2">
    <source>
        <dbReference type="ARBA" id="ARBA00009045"/>
    </source>
</evidence>
<feature type="transmembrane region" description="Helical" evidence="7">
    <location>
        <begin position="82"/>
        <end position="102"/>
    </location>
</feature>
<gene>
    <name evidence="9" type="ORF">AQPE_3278</name>
</gene>
<dbReference type="SUPFAM" id="SSF144091">
    <property type="entry name" value="Rhomboid-like"/>
    <property type="match status" value="1"/>
</dbReference>
<evidence type="ECO:0000313" key="10">
    <source>
        <dbReference type="Proteomes" id="UP001193389"/>
    </source>
</evidence>
<feature type="transmembrane region" description="Helical" evidence="7">
    <location>
        <begin position="135"/>
        <end position="155"/>
    </location>
</feature>
<dbReference type="PANTHER" id="PTHR43731:SF14">
    <property type="entry name" value="PRESENILIN-ASSOCIATED RHOMBOID-LIKE PROTEIN, MITOCHONDRIAL"/>
    <property type="match status" value="1"/>
</dbReference>
<dbReference type="GO" id="GO:0004252">
    <property type="term" value="F:serine-type endopeptidase activity"/>
    <property type="evidence" value="ECO:0007669"/>
    <property type="project" value="InterPro"/>
</dbReference>
<dbReference type="Pfam" id="PF01694">
    <property type="entry name" value="Rhomboid"/>
    <property type="match status" value="1"/>
</dbReference>
<dbReference type="KEGG" id="anf:AQPE_3278"/>
<evidence type="ECO:0000313" key="9">
    <source>
        <dbReference type="EMBL" id="BBE19104.1"/>
    </source>
</evidence>
<keyword evidence="3 7" id="KW-0812">Transmembrane</keyword>